<name>A0ABS2QUL5_9BACI</name>
<reference evidence="1 2" key="1">
    <citation type="submission" date="2021-01" db="EMBL/GenBank/DDBJ databases">
        <title>Genomic Encyclopedia of Type Strains, Phase IV (KMG-IV): sequencing the most valuable type-strain genomes for metagenomic binning, comparative biology and taxonomic classification.</title>
        <authorList>
            <person name="Goeker M."/>
        </authorList>
    </citation>
    <scope>NUCLEOTIDE SEQUENCE [LARGE SCALE GENOMIC DNA]</scope>
    <source>
        <strain evidence="1 2">DSM 104297</strain>
    </source>
</reference>
<proteinExistence type="predicted"/>
<organism evidence="1 2">
    <name type="scientific">Priestia iocasae</name>
    <dbReference type="NCBI Taxonomy" id="2291674"/>
    <lineage>
        <taxon>Bacteria</taxon>
        <taxon>Bacillati</taxon>
        <taxon>Bacillota</taxon>
        <taxon>Bacilli</taxon>
        <taxon>Bacillales</taxon>
        <taxon>Bacillaceae</taxon>
        <taxon>Priestia</taxon>
    </lineage>
</organism>
<sequence>MSTNLKNQTFTEDDLRQMIKVMQKHVGKEIEDREEFEFDELWENACDKEYWVEEDFYPEKSLVTLFFIFAGNGEEPTFCVGDIHVEYEKNQSTLIVKSIGANCSSTTLN</sequence>
<dbReference type="RefSeq" id="WP_205186728.1">
    <property type="nucleotide sequence ID" value="NZ_JAFBFC010000003.1"/>
</dbReference>
<dbReference type="EMBL" id="JAFBFC010000003">
    <property type="protein sequence ID" value="MBM7703179.1"/>
    <property type="molecule type" value="Genomic_DNA"/>
</dbReference>
<comment type="caution">
    <text evidence="1">The sequence shown here is derived from an EMBL/GenBank/DDBJ whole genome shotgun (WGS) entry which is preliminary data.</text>
</comment>
<keyword evidence="2" id="KW-1185">Reference proteome</keyword>
<evidence type="ECO:0000313" key="2">
    <source>
        <dbReference type="Proteomes" id="UP000809829"/>
    </source>
</evidence>
<accession>A0ABS2QUL5</accession>
<protein>
    <submittedName>
        <fullName evidence="1">Nucleoid-associated protein YejK</fullName>
    </submittedName>
</protein>
<dbReference type="Proteomes" id="UP000809829">
    <property type="component" value="Unassembled WGS sequence"/>
</dbReference>
<evidence type="ECO:0000313" key="1">
    <source>
        <dbReference type="EMBL" id="MBM7703179.1"/>
    </source>
</evidence>
<gene>
    <name evidence="1" type="ORF">JOC83_002026</name>
</gene>